<dbReference type="RefSeq" id="WP_064354833.1">
    <property type="nucleotide sequence ID" value="NZ_AP023188.1"/>
</dbReference>
<sequence>MSIYQVRNLNRYFKVLEHDPYQRAIDAGDDDLLNRLFNEPVRAEGLSDVWVEESVQFTAHYKTSVKKPDISVWGTCLVLTLRAAEVLKPYIETDGEFLPIVIDGEKFQVFNVMSFGEEDQENTKHEYIDEHPVGLKSLKFIELSVADKYVFKSLMEGCALLYCDDKLKNLCNEHDLRGVEFDLDLLDVFDY</sequence>
<comment type="caution">
    <text evidence="1">The sequence shown here is derived from an EMBL/GenBank/DDBJ whole genome shotgun (WGS) entry which is preliminary data.</text>
</comment>
<organism evidence="1 2">
    <name type="scientific">Vibrio alginolyticus</name>
    <dbReference type="NCBI Taxonomy" id="663"/>
    <lineage>
        <taxon>Bacteria</taxon>
        <taxon>Pseudomonadati</taxon>
        <taxon>Pseudomonadota</taxon>
        <taxon>Gammaproteobacteria</taxon>
        <taxon>Vibrionales</taxon>
        <taxon>Vibrionaceae</taxon>
        <taxon>Vibrio</taxon>
    </lineage>
</organism>
<protein>
    <submittedName>
        <fullName evidence="1">Uncharacterized protein</fullName>
    </submittedName>
</protein>
<dbReference type="Proteomes" id="UP000532247">
    <property type="component" value="Unassembled WGS sequence"/>
</dbReference>
<reference evidence="1 2" key="1">
    <citation type="submission" date="2019-09" db="EMBL/GenBank/DDBJ databases">
        <title>Draft genome sequencing and comparative genomics of hatchery-associated Vibrios.</title>
        <authorList>
            <person name="Kehlet-Delgado H."/>
            <person name="Mueller R.S."/>
        </authorList>
    </citation>
    <scope>NUCLEOTIDE SEQUENCE [LARGE SCALE GENOMIC DNA]</scope>
    <source>
        <strain evidence="1 2">081416A</strain>
    </source>
</reference>
<accession>A0A7Y0X2H5</accession>
<evidence type="ECO:0000313" key="2">
    <source>
        <dbReference type="Proteomes" id="UP000532247"/>
    </source>
</evidence>
<evidence type="ECO:0000313" key="1">
    <source>
        <dbReference type="EMBL" id="NOI11665.1"/>
    </source>
</evidence>
<dbReference type="AlphaFoldDB" id="A0A7Y0X2H5"/>
<name>A0A7Y0X2H5_VIBAL</name>
<proteinExistence type="predicted"/>
<dbReference type="EMBL" id="VTYF01000020">
    <property type="protein sequence ID" value="NOI11665.1"/>
    <property type="molecule type" value="Genomic_DNA"/>
</dbReference>
<gene>
    <name evidence="1" type="ORF">F0254_22865</name>
</gene>